<sequence>MSVADRLDRLQRRRPVLGFPIAVVYKFVDDQGGYLAALITYYAFVSLFPALLLFSVILGIVLMGNPELQQQILNSALGQIPAIGEELGRPERIGGGTVGLTVGILGSLYGGLGVSVALQNAMNTAWAVPKNLRPDPIRARVRGLGLLSTVGLAVLAITALNVLSAAGYFGPESGLVVFVIGTLLYVGVFVVAFRLATVRAVSIGQVLPGAIAAGLTWQLLQTFGGVYVKYVAASATVTNGVFAVVLGLLAFLYVTSVSIVICIEINVVRVDRLFPRALLAPFTDDVDLTEGDKLTYTGQAEAQRSTAFEEIDVTFEDPPSAQSDSGPNSGSAAGAP</sequence>
<keyword evidence="5 7" id="KW-0472">Membrane</keyword>
<dbReference type="PANTHER" id="PTHR30213">
    <property type="entry name" value="INNER MEMBRANE PROTEIN YHJD"/>
    <property type="match status" value="1"/>
</dbReference>
<evidence type="ECO:0000256" key="3">
    <source>
        <dbReference type="ARBA" id="ARBA00022692"/>
    </source>
</evidence>
<dbReference type="Pfam" id="PF03631">
    <property type="entry name" value="Virul_fac_BrkB"/>
    <property type="match status" value="1"/>
</dbReference>
<feature type="compositionally biased region" description="Polar residues" evidence="6">
    <location>
        <begin position="320"/>
        <end position="336"/>
    </location>
</feature>
<evidence type="ECO:0000256" key="4">
    <source>
        <dbReference type="ARBA" id="ARBA00022989"/>
    </source>
</evidence>
<evidence type="ECO:0000256" key="6">
    <source>
        <dbReference type="SAM" id="MobiDB-lite"/>
    </source>
</evidence>
<keyword evidence="4 7" id="KW-1133">Transmembrane helix</keyword>
<comment type="subcellular location">
    <subcellularLocation>
        <location evidence="1">Cell membrane</location>
        <topology evidence="1">Multi-pass membrane protein</topology>
    </subcellularLocation>
</comment>
<evidence type="ECO:0000256" key="2">
    <source>
        <dbReference type="ARBA" id="ARBA00022475"/>
    </source>
</evidence>
<evidence type="ECO:0000256" key="7">
    <source>
        <dbReference type="SAM" id="Phobius"/>
    </source>
</evidence>
<evidence type="ECO:0000256" key="1">
    <source>
        <dbReference type="ARBA" id="ARBA00004651"/>
    </source>
</evidence>
<evidence type="ECO:0000313" key="8">
    <source>
        <dbReference type="EMBL" id="CAB4896898.1"/>
    </source>
</evidence>
<keyword evidence="2" id="KW-1003">Cell membrane</keyword>
<gene>
    <name evidence="8" type="ORF">UFOPK3472_02240</name>
</gene>
<evidence type="ECO:0000256" key="5">
    <source>
        <dbReference type="ARBA" id="ARBA00023136"/>
    </source>
</evidence>
<accession>A0A6J7FSA8</accession>
<dbReference type="GO" id="GO:0005886">
    <property type="term" value="C:plasma membrane"/>
    <property type="evidence" value="ECO:0007669"/>
    <property type="project" value="UniProtKB-SubCell"/>
</dbReference>
<protein>
    <submittedName>
        <fullName evidence="8">Unannotated protein</fullName>
    </submittedName>
</protein>
<organism evidence="8">
    <name type="scientific">freshwater metagenome</name>
    <dbReference type="NCBI Taxonomy" id="449393"/>
    <lineage>
        <taxon>unclassified sequences</taxon>
        <taxon>metagenomes</taxon>
        <taxon>ecological metagenomes</taxon>
    </lineage>
</organism>
<dbReference type="PANTHER" id="PTHR30213:SF1">
    <property type="entry name" value="INNER MEMBRANE PROTEIN YHJD"/>
    <property type="match status" value="1"/>
</dbReference>
<feature type="transmembrane region" description="Helical" evidence="7">
    <location>
        <begin position="200"/>
        <end position="220"/>
    </location>
</feature>
<feature type="region of interest" description="Disordered" evidence="6">
    <location>
        <begin position="316"/>
        <end position="336"/>
    </location>
</feature>
<name>A0A6J7FSA8_9ZZZZ</name>
<keyword evidence="3 7" id="KW-0812">Transmembrane</keyword>
<feature type="transmembrane region" description="Helical" evidence="7">
    <location>
        <begin position="240"/>
        <end position="263"/>
    </location>
</feature>
<dbReference type="InterPro" id="IPR017039">
    <property type="entry name" value="Virul_fac_BrkB"/>
</dbReference>
<dbReference type="EMBL" id="CAFBLX010000156">
    <property type="protein sequence ID" value="CAB4896898.1"/>
    <property type="molecule type" value="Genomic_DNA"/>
</dbReference>
<dbReference type="AlphaFoldDB" id="A0A6J7FSA8"/>
<feature type="transmembrane region" description="Helical" evidence="7">
    <location>
        <begin position="39"/>
        <end position="63"/>
    </location>
</feature>
<proteinExistence type="predicted"/>
<reference evidence="8" key="1">
    <citation type="submission" date="2020-05" db="EMBL/GenBank/DDBJ databases">
        <authorList>
            <person name="Chiriac C."/>
            <person name="Salcher M."/>
            <person name="Ghai R."/>
            <person name="Kavagutti S V."/>
        </authorList>
    </citation>
    <scope>NUCLEOTIDE SEQUENCE</scope>
</reference>
<feature type="transmembrane region" description="Helical" evidence="7">
    <location>
        <begin position="175"/>
        <end position="193"/>
    </location>
</feature>
<feature type="transmembrane region" description="Helical" evidence="7">
    <location>
        <begin position="143"/>
        <end position="169"/>
    </location>
</feature>